<dbReference type="Proteomes" id="UP000253759">
    <property type="component" value="Unassembled WGS sequence"/>
</dbReference>
<sequence length="1030" mass="109665">MPFLVAPIAGLFGGGIVAQLLVGTALYVGGTLLAQALAPKQKDPGVSLTMQIGGDSPLSFFVGTAATAGHRVYAGAWGNEGQTPNAYFVDVLELANAPLDGLSNVYVNGELATIRWSDPHPDYGYPINQGRKGGRDHLWVKFHDGRQTVADPYLVSKFSGSERPYGADRIGLGNAYAVVTVRYNRELWKSGAPKMLFEVRGLRLYDIRKDSSAGGIGTHRRNNPATWEWTDNPYVIAYNVAFMGVYVGSEWLWGLQNLPALRLPTSAWVAAMNEADRRLAAWDNQKQFTIGGEITVDMEPAAVLEEIAKSSLGRFIESAGSYKPRCGAPGTSVYSFGEADLLITDPRTVTPFPGLEATHNTVEASYTEPGEAWGWKPAPVQSSAAYIAADGNRTLSAGLRFPMVSRNEQVQRLAYSYLEDGRRFRQFRASFHPITWLLEPGDVIDGTILSEGYSGKQFEILEMSGRRSFVQTMTLREIDPADFDPPAAARQEWSVGTIQTIYPPAQVVTGWAVSPYAHTDSESRARRPGIQCFYQGGMDDIRDIKIMIRRSGEVEPFFSQPYPYDADNLTPSVIIVGELILGNEPYEVASIFVPFSPRDMDMSDWLAVTTPDIRVSEGDLSSELQDLLGDTRQFLDVDLGEILGEIGDIDETLSIVEAQVADLLSTPAYDPELAYTDGQMVTFDGGLYVAIQDAPIGVTPANAAYWQKVGDYESLGEAVAAIGSTLNSEVFRIDGVLEAQSTAITSLGTVIEGKADAAALNSLSLTVSEQGDDIVSQGQAITGLSNALADKADASAVQSLATTVSDQGDAIEAQGTAITGVQSALGGKADASALSSLATTVSDQGDTIEAQGLAITEVQSDLADKADASALSGLSATVSQQGDDLTAVSEGFQDLSALVDDVESSVAVVAKAEASPGGGVSQFAVQVKIDGPNTFSPGIFTIRATPTMSEALFGVDRFSIVDSLGNVLGVFASDGQLQYARIPIIQADKIDAASIFAVNANITGTLQVGTGATGVFLQGPNNRILIVDGT</sequence>
<feature type="domain" description="Tip attachment protein J" evidence="1">
    <location>
        <begin position="298"/>
        <end position="445"/>
    </location>
</feature>
<proteinExistence type="predicted"/>
<comment type="caution">
    <text evidence="2">The sequence shown here is derived from an EMBL/GenBank/DDBJ whole genome shotgun (WGS) entry which is preliminary data.</text>
</comment>
<evidence type="ECO:0000313" key="2">
    <source>
        <dbReference type="EMBL" id="RDE08438.1"/>
    </source>
</evidence>
<accession>A0A369W1M2</accession>
<name>A0A369W1M2_9HYPH</name>
<protein>
    <recommendedName>
        <fullName evidence="1">Tip attachment protein J domain-containing protein</fullName>
    </recommendedName>
</protein>
<gene>
    <name evidence="2" type="ORF">DVH29_11245</name>
</gene>
<evidence type="ECO:0000259" key="1">
    <source>
        <dbReference type="Pfam" id="PF13550"/>
    </source>
</evidence>
<dbReference type="AlphaFoldDB" id="A0A369W1M2"/>
<dbReference type="EMBL" id="QQNH01000016">
    <property type="protein sequence ID" value="RDE08438.1"/>
    <property type="molecule type" value="Genomic_DNA"/>
</dbReference>
<dbReference type="Pfam" id="PF13550">
    <property type="entry name" value="Phage-tail_3"/>
    <property type="match status" value="1"/>
</dbReference>
<evidence type="ECO:0000313" key="3">
    <source>
        <dbReference type="Proteomes" id="UP000253759"/>
    </source>
</evidence>
<keyword evidence="3" id="KW-1185">Reference proteome</keyword>
<dbReference type="OrthoDB" id="7822067at2"/>
<dbReference type="InterPro" id="IPR032876">
    <property type="entry name" value="J_dom"/>
</dbReference>
<organism evidence="2 3">
    <name type="scientific">Pelagibacterium lacus</name>
    <dbReference type="NCBI Taxonomy" id="2282655"/>
    <lineage>
        <taxon>Bacteria</taxon>
        <taxon>Pseudomonadati</taxon>
        <taxon>Pseudomonadota</taxon>
        <taxon>Alphaproteobacteria</taxon>
        <taxon>Hyphomicrobiales</taxon>
        <taxon>Devosiaceae</taxon>
        <taxon>Pelagibacterium</taxon>
    </lineage>
</organism>
<dbReference type="RefSeq" id="WP_114646278.1">
    <property type="nucleotide sequence ID" value="NZ_QQNH01000016.1"/>
</dbReference>
<reference evidence="3" key="1">
    <citation type="submission" date="2018-07" db="EMBL/GenBank/DDBJ databases">
        <authorList>
            <person name="Liu B.-T."/>
            <person name="Du Z."/>
        </authorList>
    </citation>
    <scope>NUCLEOTIDE SEQUENCE [LARGE SCALE GENOMIC DNA]</scope>
    <source>
        <strain evidence="3">XYN52</strain>
    </source>
</reference>